<dbReference type="KEGG" id="bsan:CHH28_11555"/>
<reference evidence="1 2" key="1">
    <citation type="submission" date="2017-07" db="EMBL/GenBank/DDBJ databases">
        <title>Annotated genome sequence of Bacterioplanes sanyensis isolated from Red Sea.</title>
        <authorList>
            <person name="Rehman Z.U."/>
        </authorList>
    </citation>
    <scope>NUCLEOTIDE SEQUENCE [LARGE SCALE GENOMIC DNA]</scope>
    <source>
        <strain evidence="1 2">NV9</strain>
    </source>
</reference>
<evidence type="ECO:0000313" key="2">
    <source>
        <dbReference type="Proteomes" id="UP000202440"/>
    </source>
</evidence>
<protein>
    <submittedName>
        <fullName evidence="1">Uncharacterized protein</fullName>
    </submittedName>
</protein>
<dbReference type="OrthoDB" id="6105506at2"/>
<proteinExistence type="predicted"/>
<evidence type="ECO:0000313" key="1">
    <source>
        <dbReference type="EMBL" id="ASP39272.1"/>
    </source>
</evidence>
<organism evidence="1 2">
    <name type="scientific">Bacterioplanes sanyensis</name>
    <dbReference type="NCBI Taxonomy" id="1249553"/>
    <lineage>
        <taxon>Bacteria</taxon>
        <taxon>Pseudomonadati</taxon>
        <taxon>Pseudomonadota</taxon>
        <taxon>Gammaproteobacteria</taxon>
        <taxon>Oceanospirillales</taxon>
        <taxon>Oceanospirillaceae</taxon>
        <taxon>Bacterioplanes</taxon>
    </lineage>
</organism>
<dbReference type="EMBL" id="CP022530">
    <property type="protein sequence ID" value="ASP39272.1"/>
    <property type="molecule type" value="Genomic_DNA"/>
</dbReference>
<name>A0A222FKT9_9GAMM</name>
<sequence>MAINHPPEALVQWFVEALKREQLPPQTISYDGNTDYDRMYQRLQFEAERYWRLRYGYAPTPGHLVNAFFQAEHFLSRERRLQPVWSRVMAWLSDSRE</sequence>
<gene>
    <name evidence="1" type="ORF">CHH28_11555</name>
</gene>
<keyword evidence="2" id="KW-1185">Reference proteome</keyword>
<accession>A0A222FKT9</accession>
<dbReference type="RefSeq" id="WP_094060452.1">
    <property type="nucleotide sequence ID" value="NZ_CP022530.1"/>
</dbReference>
<dbReference type="AlphaFoldDB" id="A0A222FKT9"/>
<dbReference type="Proteomes" id="UP000202440">
    <property type="component" value="Chromosome"/>
</dbReference>